<proteinExistence type="predicted"/>
<keyword evidence="1" id="KW-1133">Transmembrane helix</keyword>
<evidence type="ECO:0000256" key="1">
    <source>
        <dbReference type="SAM" id="Phobius"/>
    </source>
</evidence>
<gene>
    <name evidence="2" type="ORF">CEPIT_LOCUS5059</name>
</gene>
<dbReference type="InterPro" id="IPR052361">
    <property type="entry name" value="F-box_domain"/>
</dbReference>
<keyword evidence="1" id="KW-0812">Transmembrane</keyword>
<protein>
    <submittedName>
        <fullName evidence="2">Uncharacterized protein</fullName>
    </submittedName>
</protein>
<dbReference type="PANTHER" id="PTHR31790:SF460">
    <property type="entry name" value="F-BOX DOMAIN-CONTAINING PROTEIN"/>
    <property type="match status" value="1"/>
</dbReference>
<organism evidence="2 3">
    <name type="scientific">Cuscuta epithymum</name>
    <dbReference type="NCBI Taxonomy" id="186058"/>
    <lineage>
        <taxon>Eukaryota</taxon>
        <taxon>Viridiplantae</taxon>
        <taxon>Streptophyta</taxon>
        <taxon>Embryophyta</taxon>
        <taxon>Tracheophyta</taxon>
        <taxon>Spermatophyta</taxon>
        <taxon>Magnoliopsida</taxon>
        <taxon>eudicotyledons</taxon>
        <taxon>Gunneridae</taxon>
        <taxon>Pentapetalae</taxon>
        <taxon>asterids</taxon>
        <taxon>lamiids</taxon>
        <taxon>Solanales</taxon>
        <taxon>Convolvulaceae</taxon>
        <taxon>Cuscuteae</taxon>
        <taxon>Cuscuta</taxon>
        <taxon>Cuscuta subgen. Cuscuta</taxon>
    </lineage>
</organism>
<evidence type="ECO:0000313" key="2">
    <source>
        <dbReference type="EMBL" id="CAH9074475.1"/>
    </source>
</evidence>
<accession>A0AAV0CJP4</accession>
<feature type="transmembrane region" description="Helical" evidence="1">
    <location>
        <begin position="21"/>
        <end position="45"/>
    </location>
</feature>
<keyword evidence="3" id="KW-1185">Reference proteome</keyword>
<comment type="caution">
    <text evidence="2">The sequence shown here is derived from an EMBL/GenBank/DDBJ whole genome shotgun (WGS) entry which is preliminary data.</text>
</comment>
<dbReference type="PANTHER" id="PTHR31790">
    <property type="entry name" value="OS02G0783600 PROTEIN"/>
    <property type="match status" value="1"/>
</dbReference>
<dbReference type="AlphaFoldDB" id="A0AAV0CJP4"/>
<name>A0AAV0CJP4_9ASTE</name>
<reference evidence="2" key="1">
    <citation type="submission" date="2022-07" db="EMBL/GenBank/DDBJ databases">
        <authorList>
            <person name="Macas J."/>
            <person name="Novak P."/>
            <person name="Neumann P."/>
        </authorList>
    </citation>
    <scope>NUCLEOTIDE SEQUENCE</scope>
</reference>
<sequence length="172" mass="19828">MSVNSLASSQSIFPFLKKNRFYRPIILGCCNGLVLLSCSVHIFLWNPLTRHCSKVLELLTEPINVPKGSAFYYDSSNGDYNVIILLPHLVLVASLKQKEWRELSLSINLRYGRNVLQFRNIFHFEAIRWRMDHFSRGYKILCFDPESEKLEPFPAPKVKDGVVQEISAFAGY</sequence>
<dbReference type="EMBL" id="CAMAPF010000026">
    <property type="protein sequence ID" value="CAH9074475.1"/>
    <property type="molecule type" value="Genomic_DNA"/>
</dbReference>
<dbReference type="Proteomes" id="UP001152523">
    <property type="component" value="Unassembled WGS sequence"/>
</dbReference>
<keyword evidence="1" id="KW-0472">Membrane</keyword>
<evidence type="ECO:0000313" key="3">
    <source>
        <dbReference type="Proteomes" id="UP001152523"/>
    </source>
</evidence>